<organism evidence="1">
    <name type="scientific">uncultured prokaryote</name>
    <dbReference type="NCBI Taxonomy" id="198431"/>
    <lineage>
        <taxon>unclassified sequences</taxon>
        <taxon>environmental samples</taxon>
    </lineage>
</organism>
<dbReference type="AlphaFoldDB" id="A0A0H5Q086"/>
<reference evidence="1" key="1">
    <citation type="submission" date="2015-06" db="EMBL/GenBank/DDBJ databases">
        <authorList>
            <person name="Joergensen T."/>
        </authorList>
    </citation>
    <scope>NUCLEOTIDE SEQUENCE</scope>
    <source>
        <plasmid evidence="1">pRGRH0611</plasmid>
    </source>
</reference>
<keyword evidence="1" id="KW-0614">Plasmid</keyword>
<geneLocation type="plasmid" evidence="1">
    <name>pRGRH0611</name>
</geneLocation>
<name>A0A0H5Q086_9ZZZZ</name>
<sequence>MRHKHGFPTREEKALDYTKALLILDEQHISNTFRIPHEEFVYIQDNAAKITSEFELYVDGYIKMCKTASPNTIARREKYKYSTLQNYHSELGI</sequence>
<reference evidence="1" key="2">
    <citation type="submission" date="2015-07" db="EMBL/GenBank/DDBJ databases">
        <title>Plasmids, circular viruses and viroids from rat gut.</title>
        <authorList>
            <person name="Jorgensen T.J."/>
            <person name="Hansen M.A."/>
            <person name="Xu Z."/>
            <person name="Tabak M.A."/>
            <person name="Sorensen S.J."/>
            <person name="Hansen L.H."/>
        </authorList>
    </citation>
    <scope>NUCLEOTIDE SEQUENCE</scope>
    <source>
        <plasmid evidence="1">pRGRH0611</plasmid>
    </source>
</reference>
<accession>A0A0H5Q086</accession>
<proteinExistence type="predicted"/>
<evidence type="ECO:0000313" key="1">
    <source>
        <dbReference type="EMBL" id="CRY95381.1"/>
    </source>
</evidence>
<protein>
    <submittedName>
        <fullName evidence="1">Uncharacterized protein</fullName>
    </submittedName>
</protein>
<dbReference type="EMBL" id="LN853240">
    <property type="protein sequence ID" value="CRY95381.1"/>
    <property type="molecule type" value="Genomic_DNA"/>
</dbReference>